<keyword evidence="4" id="KW-1185">Reference proteome</keyword>
<evidence type="ECO:0000256" key="1">
    <source>
        <dbReference type="PROSITE-ProRule" id="PRU00023"/>
    </source>
</evidence>
<dbReference type="InterPro" id="IPR036770">
    <property type="entry name" value="Ankyrin_rpt-contain_sf"/>
</dbReference>
<reference evidence="3 4" key="1">
    <citation type="submission" date="2016-04" db="EMBL/GenBank/DDBJ databases">
        <title>A degradative enzymes factory behind the ericoid mycorrhizal symbiosis.</title>
        <authorList>
            <consortium name="DOE Joint Genome Institute"/>
            <person name="Martino E."/>
            <person name="Morin E."/>
            <person name="Grelet G."/>
            <person name="Kuo A."/>
            <person name="Kohler A."/>
            <person name="Daghino S."/>
            <person name="Barry K."/>
            <person name="Choi C."/>
            <person name="Cichocki N."/>
            <person name="Clum A."/>
            <person name="Copeland A."/>
            <person name="Hainaut M."/>
            <person name="Haridas S."/>
            <person name="Labutti K."/>
            <person name="Lindquist E."/>
            <person name="Lipzen A."/>
            <person name="Khouja H.-R."/>
            <person name="Murat C."/>
            <person name="Ohm R."/>
            <person name="Olson A."/>
            <person name="Spatafora J."/>
            <person name="Veneault-Fourrey C."/>
            <person name="Henrissat B."/>
            <person name="Grigoriev I."/>
            <person name="Martin F."/>
            <person name="Perotto S."/>
        </authorList>
    </citation>
    <scope>NUCLEOTIDE SEQUENCE [LARGE SCALE GENOMIC DNA]</scope>
    <source>
        <strain evidence="3 4">F</strain>
    </source>
</reference>
<dbReference type="SUPFAM" id="SSF48403">
    <property type="entry name" value="Ankyrin repeat"/>
    <property type="match status" value="1"/>
</dbReference>
<dbReference type="AlphaFoldDB" id="A0A2J6R2G2"/>
<gene>
    <name evidence="3" type="ORF">L207DRAFT_518555</name>
</gene>
<organism evidence="3 4">
    <name type="scientific">Hyaloscypha variabilis (strain UAMH 11265 / GT02V1 / F)</name>
    <name type="common">Meliniomyces variabilis</name>
    <dbReference type="NCBI Taxonomy" id="1149755"/>
    <lineage>
        <taxon>Eukaryota</taxon>
        <taxon>Fungi</taxon>
        <taxon>Dikarya</taxon>
        <taxon>Ascomycota</taxon>
        <taxon>Pezizomycotina</taxon>
        <taxon>Leotiomycetes</taxon>
        <taxon>Helotiales</taxon>
        <taxon>Hyaloscyphaceae</taxon>
        <taxon>Hyaloscypha</taxon>
        <taxon>Hyaloscypha variabilis</taxon>
    </lineage>
</organism>
<keyword evidence="1" id="KW-0040">ANK repeat</keyword>
<protein>
    <submittedName>
        <fullName evidence="3">Uncharacterized protein</fullName>
    </submittedName>
</protein>
<dbReference type="Proteomes" id="UP000235786">
    <property type="component" value="Unassembled WGS sequence"/>
</dbReference>
<evidence type="ECO:0000313" key="3">
    <source>
        <dbReference type="EMBL" id="PMD32669.1"/>
    </source>
</evidence>
<feature type="region of interest" description="Disordered" evidence="2">
    <location>
        <begin position="1"/>
        <end position="25"/>
    </location>
</feature>
<accession>A0A2J6R2G2</accession>
<dbReference type="InterPro" id="IPR002110">
    <property type="entry name" value="Ankyrin_rpt"/>
</dbReference>
<feature type="compositionally biased region" description="Low complexity" evidence="2">
    <location>
        <begin position="15"/>
        <end position="25"/>
    </location>
</feature>
<proteinExistence type="predicted"/>
<dbReference type="Gene3D" id="1.25.40.20">
    <property type="entry name" value="Ankyrin repeat-containing domain"/>
    <property type="match status" value="1"/>
</dbReference>
<feature type="repeat" description="ANK" evidence="1">
    <location>
        <begin position="140"/>
        <end position="172"/>
    </location>
</feature>
<dbReference type="EMBL" id="KZ613958">
    <property type="protein sequence ID" value="PMD32669.1"/>
    <property type="molecule type" value="Genomic_DNA"/>
</dbReference>
<name>A0A2J6R2G2_HYAVF</name>
<evidence type="ECO:0000256" key="2">
    <source>
        <dbReference type="SAM" id="MobiDB-lite"/>
    </source>
</evidence>
<evidence type="ECO:0000313" key="4">
    <source>
        <dbReference type="Proteomes" id="UP000235786"/>
    </source>
</evidence>
<dbReference type="PROSITE" id="PS50088">
    <property type="entry name" value="ANK_REPEAT"/>
    <property type="match status" value="1"/>
</dbReference>
<sequence>MEAAANQKGSKQKLTDSNWSQTSSSSVSRRSTTYKVVYRGFLGSIVTGYLSESEDSDEGGRSKEPYARDQWSWIFIPSFLSRCVQVQCVSSMGSVERTLRTCPILPDFHPAWNLCKYGKVASIQELFSTREISPFAINKTGETLLHVATGWYQSEMCRLLLNMGVGADVVDAYGG</sequence>
<dbReference type="OrthoDB" id="539213at2759"/>